<dbReference type="AlphaFoldDB" id="A0A380GUY5"/>
<dbReference type="EMBL" id="UHDT01000001">
    <property type="protein sequence ID" value="SUM58256.1"/>
    <property type="molecule type" value="Genomic_DNA"/>
</dbReference>
<gene>
    <name evidence="1" type="ORF">NCTC13832_02004</name>
</gene>
<reference evidence="1 2" key="1">
    <citation type="submission" date="2018-06" db="EMBL/GenBank/DDBJ databases">
        <authorList>
            <consortium name="Pathogen Informatics"/>
            <person name="Doyle S."/>
        </authorList>
    </citation>
    <scope>NUCLEOTIDE SEQUENCE [LARGE SCALE GENOMIC DNA]</scope>
    <source>
        <strain evidence="1 2">NCTC13832</strain>
    </source>
</reference>
<sequence>MCNVTTKDALGNCDVMLFKVDNRHNVYFLRHKGVML</sequence>
<dbReference type="Proteomes" id="UP000254100">
    <property type="component" value="Unassembled WGS sequence"/>
</dbReference>
<evidence type="ECO:0000313" key="1">
    <source>
        <dbReference type="EMBL" id="SUM58256.1"/>
    </source>
</evidence>
<organism evidence="1 2">
    <name type="scientific">Staphylococcus microti</name>
    <dbReference type="NCBI Taxonomy" id="569857"/>
    <lineage>
        <taxon>Bacteria</taxon>
        <taxon>Bacillati</taxon>
        <taxon>Bacillota</taxon>
        <taxon>Bacilli</taxon>
        <taxon>Bacillales</taxon>
        <taxon>Staphylococcaceae</taxon>
        <taxon>Staphylococcus</taxon>
    </lineage>
</organism>
<name>A0A380GUY5_9STAP</name>
<proteinExistence type="predicted"/>
<protein>
    <submittedName>
        <fullName evidence="1">Uncharacterized protein</fullName>
    </submittedName>
</protein>
<evidence type="ECO:0000313" key="2">
    <source>
        <dbReference type="Proteomes" id="UP000254100"/>
    </source>
</evidence>
<accession>A0A380GUY5</accession>